<evidence type="ECO:0000256" key="4">
    <source>
        <dbReference type="ARBA" id="ARBA00022840"/>
    </source>
</evidence>
<evidence type="ECO:0000313" key="7">
    <source>
        <dbReference type="Proteomes" id="UP000503447"/>
    </source>
</evidence>
<sequence>MAVIETRDLRKTYGRIEALKGVSIRVEKGQIYGLLGQNGAGKTTLIKILLGIVRLTDGEASILDQPAGSADARRRVGYLPEDHAFPNYHTGYSLMDFYGSLYGVPAAERAKRIPETLEQVGIAGRMHSKIKTYSKGMKQRLGIAQALMHDPDLIILDEPTDGVDPMGRKEIRELMTVLKERGHTIFLNSHLLGEVELICDRVAILQQGKLVREGTIDELTKTKGTYTLGLLTGQTFPVDAVAQLGFPVRPLPDSAGHFEVTLPDGKTIEPVMKLLSERGLTVTHIVEKKQSLEDVFMTTVEGAEPGVDKKRRRGTARPVGGGE</sequence>
<dbReference type="AlphaFoldDB" id="A0A6M5YS77"/>
<feature type="domain" description="ABC transporter" evidence="5">
    <location>
        <begin position="4"/>
        <end position="232"/>
    </location>
</feature>
<keyword evidence="3" id="KW-0547">Nucleotide-binding</keyword>
<dbReference type="PANTHER" id="PTHR43335:SF2">
    <property type="entry name" value="ABC TRANSPORTER, ATP-BINDING PROTEIN"/>
    <property type="match status" value="1"/>
</dbReference>
<protein>
    <submittedName>
        <fullName evidence="6">Efflux ABC transporter, ATP-binding protein</fullName>
    </submittedName>
</protein>
<dbReference type="PROSITE" id="PS00211">
    <property type="entry name" value="ABC_TRANSPORTER_1"/>
    <property type="match status" value="1"/>
</dbReference>
<dbReference type="GO" id="GO:0016887">
    <property type="term" value="F:ATP hydrolysis activity"/>
    <property type="evidence" value="ECO:0007669"/>
    <property type="project" value="InterPro"/>
</dbReference>
<accession>A0A6M5YS77</accession>
<comment type="similarity">
    <text evidence="1">Belongs to the ABC transporter superfamily.</text>
</comment>
<keyword evidence="7" id="KW-1185">Reference proteome</keyword>
<dbReference type="SMART" id="SM00382">
    <property type="entry name" value="AAA"/>
    <property type="match status" value="1"/>
</dbReference>
<dbReference type="InterPro" id="IPR025302">
    <property type="entry name" value="DrrA1/2-like_C"/>
</dbReference>
<dbReference type="InterPro" id="IPR027417">
    <property type="entry name" value="P-loop_NTPase"/>
</dbReference>
<dbReference type="Proteomes" id="UP000503447">
    <property type="component" value="Chromosome"/>
</dbReference>
<evidence type="ECO:0000313" key="6">
    <source>
        <dbReference type="EMBL" id="QJW96246.1"/>
    </source>
</evidence>
<dbReference type="SUPFAM" id="SSF52540">
    <property type="entry name" value="P-loop containing nucleoside triphosphate hydrolases"/>
    <property type="match status" value="1"/>
</dbReference>
<evidence type="ECO:0000256" key="2">
    <source>
        <dbReference type="ARBA" id="ARBA00022448"/>
    </source>
</evidence>
<organism evidence="6 7">
    <name type="scientific">Frigoriglobus tundricola</name>
    <dbReference type="NCBI Taxonomy" id="2774151"/>
    <lineage>
        <taxon>Bacteria</taxon>
        <taxon>Pseudomonadati</taxon>
        <taxon>Planctomycetota</taxon>
        <taxon>Planctomycetia</taxon>
        <taxon>Gemmatales</taxon>
        <taxon>Gemmataceae</taxon>
        <taxon>Frigoriglobus</taxon>
    </lineage>
</organism>
<gene>
    <name evidence="6" type="ORF">FTUN_3803</name>
</gene>
<dbReference type="GO" id="GO:0005524">
    <property type="term" value="F:ATP binding"/>
    <property type="evidence" value="ECO:0007669"/>
    <property type="project" value="UniProtKB-KW"/>
</dbReference>
<keyword evidence="4 6" id="KW-0067">ATP-binding</keyword>
<dbReference type="Gene3D" id="3.40.50.300">
    <property type="entry name" value="P-loop containing nucleotide triphosphate hydrolases"/>
    <property type="match status" value="1"/>
</dbReference>
<dbReference type="Pfam" id="PF00005">
    <property type="entry name" value="ABC_tran"/>
    <property type="match status" value="1"/>
</dbReference>
<keyword evidence="2" id="KW-0813">Transport</keyword>
<dbReference type="PROSITE" id="PS50893">
    <property type="entry name" value="ABC_TRANSPORTER_2"/>
    <property type="match status" value="1"/>
</dbReference>
<dbReference type="PANTHER" id="PTHR43335">
    <property type="entry name" value="ABC TRANSPORTER, ATP-BINDING PROTEIN"/>
    <property type="match status" value="1"/>
</dbReference>
<dbReference type="EMBL" id="CP053452">
    <property type="protein sequence ID" value="QJW96246.1"/>
    <property type="molecule type" value="Genomic_DNA"/>
</dbReference>
<dbReference type="RefSeq" id="WP_171471868.1">
    <property type="nucleotide sequence ID" value="NZ_CP053452.2"/>
</dbReference>
<dbReference type="InterPro" id="IPR003439">
    <property type="entry name" value="ABC_transporter-like_ATP-bd"/>
</dbReference>
<dbReference type="Pfam" id="PF13732">
    <property type="entry name" value="DrrA1-3_C"/>
    <property type="match status" value="1"/>
</dbReference>
<dbReference type="InterPro" id="IPR017871">
    <property type="entry name" value="ABC_transporter-like_CS"/>
</dbReference>
<name>A0A6M5YS77_9BACT</name>
<evidence type="ECO:0000256" key="1">
    <source>
        <dbReference type="ARBA" id="ARBA00005417"/>
    </source>
</evidence>
<evidence type="ECO:0000256" key="3">
    <source>
        <dbReference type="ARBA" id="ARBA00022741"/>
    </source>
</evidence>
<dbReference type="InterPro" id="IPR003593">
    <property type="entry name" value="AAA+_ATPase"/>
</dbReference>
<proteinExistence type="inferred from homology"/>
<dbReference type="KEGG" id="ftj:FTUN_3803"/>
<evidence type="ECO:0000259" key="5">
    <source>
        <dbReference type="PROSITE" id="PS50893"/>
    </source>
</evidence>
<reference evidence="7" key="1">
    <citation type="submission" date="2020-05" db="EMBL/GenBank/DDBJ databases">
        <title>Frigoriglobus tundricola gen. nov., sp. nov., a psychrotolerant cellulolytic planctomycete of the family Gemmataceae with two divergent copies of 16S rRNA gene.</title>
        <authorList>
            <person name="Kulichevskaya I.S."/>
            <person name="Ivanova A.A."/>
            <person name="Naumoff D.G."/>
            <person name="Beletsky A.V."/>
            <person name="Rijpstra W.I.C."/>
            <person name="Sinninghe Damste J.S."/>
            <person name="Mardanov A.V."/>
            <person name="Ravin N.V."/>
            <person name="Dedysh S.N."/>
        </authorList>
    </citation>
    <scope>NUCLEOTIDE SEQUENCE [LARGE SCALE GENOMIC DNA]</scope>
    <source>
        <strain evidence="7">PL17</strain>
    </source>
</reference>